<evidence type="ECO:0008006" key="3">
    <source>
        <dbReference type="Google" id="ProtNLM"/>
    </source>
</evidence>
<organism evidence="1 2">
    <name type="scientific">Caerostris extrusa</name>
    <name type="common">Bark spider</name>
    <name type="synonym">Caerostris bankana</name>
    <dbReference type="NCBI Taxonomy" id="172846"/>
    <lineage>
        <taxon>Eukaryota</taxon>
        <taxon>Metazoa</taxon>
        <taxon>Ecdysozoa</taxon>
        <taxon>Arthropoda</taxon>
        <taxon>Chelicerata</taxon>
        <taxon>Arachnida</taxon>
        <taxon>Araneae</taxon>
        <taxon>Araneomorphae</taxon>
        <taxon>Entelegynae</taxon>
        <taxon>Araneoidea</taxon>
        <taxon>Araneidae</taxon>
        <taxon>Caerostris</taxon>
    </lineage>
</organism>
<comment type="caution">
    <text evidence="1">The sequence shown here is derived from an EMBL/GenBank/DDBJ whole genome shotgun (WGS) entry which is preliminary data.</text>
</comment>
<evidence type="ECO:0000313" key="1">
    <source>
        <dbReference type="EMBL" id="GIY65722.1"/>
    </source>
</evidence>
<name>A0AAV4V670_CAEEX</name>
<dbReference type="Proteomes" id="UP001054945">
    <property type="component" value="Unassembled WGS sequence"/>
</dbReference>
<reference evidence="1 2" key="1">
    <citation type="submission" date="2021-06" db="EMBL/GenBank/DDBJ databases">
        <title>Caerostris extrusa draft genome.</title>
        <authorList>
            <person name="Kono N."/>
            <person name="Arakawa K."/>
        </authorList>
    </citation>
    <scope>NUCLEOTIDE SEQUENCE [LARGE SCALE GENOMIC DNA]</scope>
</reference>
<gene>
    <name evidence="1" type="ORF">CEXT_338551</name>
</gene>
<sequence length="84" mass="10485">MKNVFADDIRKFERLSYIFFTAKERSNSRYEHRNLVNQESKDLCRRKSESKDNFFDVPRREMEYDRKQYSIEKKRSMAKEITRY</sequence>
<proteinExistence type="predicted"/>
<keyword evidence="2" id="KW-1185">Reference proteome</keyword>
<protein>
    <recommendedName>
        <fullName evidence="3">Ycf1</fullName>
    </recommendedName>
</protein>
<evidence type="ECO:0000313" key="2">
    <source>
        <dbReference type="Proteomes" id="UP001054945"/>
    </source>
</evidence>
<dbReference type="AlphaFoldDB" id="A0AAV4V670"/>
<dbReference type="EMBL" id="BPLR01014022">
    <property type="protein sequence ID" value="GIY65722.1"/>
    <property type="molecule type" value="Genomic_DNA"/>
</dbReference>
<accession>A0AAV4V670</accession>